<gene>
    <name evidence="4" type="ORF">ACFOX3_17590</name>
</gene>
<accession>A0ABV8VAP9</accession>
<comment type="caution">
    <text evidence="4">The sequence shown here is derived from an EMBL/GenBank/DDBJ whole genome shotgun (WGS) entry which is preliminary data.</text>
</comment>
<proteinExistence type="predicted"/>
<reference evidence="5" key="1">
    <citation type="journal article" date="2019" name="Int. J. Syst. Evol. Microbiol.">
        <title>The Global Catalogue of Microorganisms (GCM) 10K type strain sequencing project: providing services to taxonomists for standard genome sequencing and annotation.</title>
        <authorList>
            <consortium name="The Broad Institute Genomics Platform"/>
            <consortium name="The Broad Institute Genome Sequencing Center for Infectious Disease"/>
            <person name="Wu L."/>
            <person name="Ma J."/>
        </authorList>
    </citation>
    <scope>NUCLEOTIDE SEQUENCE [LARGE SCALE GENOMIC DNA]</scope>
    <source>
        <strain evidence="5">CECT 8570</strain>
    </source>
</reference>
<dbReference type="PANTHER" id="PTHR40940:SF1">
    <property type="entry name" value="PROTEIN BATD"/>
    <property type="match status" value="1"/>
</dbReference>
<organism evidence="4 5">
    <name type="scientific">Simiduia curdlanivorans</name>
    <dbReference type="NCBI Taxonomy" id="1492769"/>
    <lineage>
        <taxon>Bacteria</taxon>
        <taxon>Pseudomonadati</taxon>
        <taxon>Pseudomonadota</taxon>
        <taxon>Gammaproteobacteria</taxon>
        <taxon>Cellvibrionales</taxon>
        <taxon>Cellvibrionaceae</taxon>
        <taxon>Simiduia</taxon>
    </lineage>
</organism>
<feature type="chain" id="PRO_5045456265" evidence="3">
    <location>
        <begin position="24"/>
        <end position="564"/>
    </location>
</feature>
<keyword evidence="2" id="KW-0812">Transmembrane</keyword>
<dbReference type="PANTHER" id="PTHR40940">
    <property type="entry name" value="PROTEIN BATD-RELATED"/>
    <property type="match status" value="1"/>
</dbReference>
<feature type="region of interest" description="Disordered" evidence="1">
    <location>
        <begin position="313"/>
        <end position="332"/>
    </location>
</feature>
<keyword evidence="2" id="KW-0472">Membrane</keyword>
<evidence type="ECO:0000256" key="2">
    <source>
        <dbReference type="SAM" id="Phobius"/>
    </source>
</evidence>
<keyword evidence="5" id="KW-1185">Reference proteome</keyword>
<evidence type="ECO:0000256" key="3">
    <source>
        <dbReference type="SAM" id="SignalP"/>
    </source>
</evidence>
<keyword evidence="3" id="KW-0732">Signal</keyword>
<dbReference type="Proteomes" id="UP001595840">
    <property type="component" value="Unassembled WGS sequence"/>
</dbReference>
<evidence type="ECO:0000313" key="4">
    <source>
        <dbReference type="EMBL" id="MFC4364134.1"/>
    </source>
</evidence>
<evidence type="ECO:0000313" key="5">
    <source>
        <dbReference type="Proteomes" id="UP001595840"/>
    </source>
</evidence>
<dbReference type="EMBL" id="JBHSCX010000021">
    <property type="protein sequence ID" value="MFC4364134.1"/>
    <property type="molecule type" value="Genomic_DNA"/>
</dbReference>
<keyword evidence="2" id="KW-1133">Transmembrane helix</keyword>
<protein>
    <submittedName>
        <fullName evidence="4">BatD family protein</fullName>
    </submittedName>
</protein>
<dbReference type="Pfam" id="PF13584">
    <property type="entry name" value="BatD"/>
    <property type="match status" value="1"/>
</dbReference>
<name>A0ABV8VAP9_9GAMM</name>
<feature type="signal peptide" evidence="3">
    <location>
        <begin position="1"/>
        <end position="23"/>
    </location>
</feature>
<feature type="transmembrane region" description="Helical" evidence="2">
    <location>
        <begin position="422"/>
        <end position="446"/>
    </location>
</feature>
<sequence length="564" mass="62804">MLIRSIFTLVTVLFFCSAQASYAASISTSVDRARISMDETVVLSIRVSPQANTTPNFSELETQFDILNRSQNSQYRNINGQVTAFTEWQLTLAPKSTGKLVIPSIQYEQEFSDAIILEVAETDDTQSGLTPDIFLDIQAEKSEPYVQEQVIITVKLHTAIPLRVDDAPALNIPNALLLPLKDSQYQKRIGDKVYSVSELRYALFPQMSGELEIPIQTFTVTMRANSNFSNPLNYGQTETKRIRSRPVMLSVKPQAKGYQGEQWLPASKLEISEQWSSDTQDWTLGEPITRKITLKATGLSANQIPSLSLAESQSFKQYREKPESSDTQDARGLSTTITESIAIVPTQEGATQLPEVKLYWWDTQSNTQKIALLPARNINIKANPQLPAPKTPILATQPSSDATEQTIPDTTPATLEGVHATVIWQILTALLVATNLSLAALVWHLWRRSRPKLHLPAPDASAPQSRLQELDKFFSQPLNRASAAYFLRAFNRHFPKQAIDAMADQSLATELKHAIQQLNAYTYGDKPHYEGDLPTLQSLVRQATQQPNKSSALPTPLLTGLYPD</sequence>
<dbReference type="InterPro" id="IPR025738">
    <property type="entry name" value="BatD"/>
</dbReference>
<evidence type="ECO:0000256" key="1">
    <source>
        <dbReference type="SAM" id="MobiDB-lite"/>
    </source>
</evidence>
<dbReference type="RefSeq" id="WP_290262644.1">
    <property type="nucleotide sequence ID" value="NZ_JAUFQG010000004.1"/>
</dbReference>